<organism evidence="2 3">
    <name type="scientific">Pedobacter ginsenosidimutans</name>
    <dbReference type="NCBI Taxonomy" id="687842"/>
    <lineage>
        <taxon>Bacteria</taxon>
        <taxon>Pseudomonadati</taxon>
        <taxon>Bacteroidota</taxon>
        <taxon>Sphingobacteriia</taxon>
        <taxon>Sphingobacteriales</taxon>
        <taxon>Sphingobacteriaceae</taxon>
        <taxon>Pedobacter</taxon>
    </lineage>
</organism>
<feature type="transmembrane region" description="Helical" evidence="1">
    <location>
        <begin position="43"/>
        <end position="62"/>
    </location>
</feature>
<keyword evidence="1" id="KW-0812">Transmembrane</keyword>
<dbReference type="AlphaFoldDB" id="A0A0T5VI52"/>
<dbReference type="EMBL" id="LMZQ01000041">
    <property type="protein sequence ID" value="KRT13534.1"/>
    <property type="molecule type" value="Genomic_DNA"/>
</dbReference>
<sequence>MEFEEKQSLKLWWLYILLAIDAVIVLSIVLFDKGGMSFETLKTTYFAPFWAVFLPFAIIYLLQKNKMTLQIGAEGISYKYFPFQTKLKLLNWGNIEKVYINKYNALGDYGGFGVRSRLWFKFNDKAYILNDKDKGLQIEFKNGKKLLFSSNKIEELQMFLINLKTRYNIQAIQ</sequence>
<protein>
    <recommendedName>
        <fullName evidence="4">Bacterial Pleckstrin homology domain-containing protein</fullName>
    </recommendedName>
</protein>
<keyword evidence="1" id="KW-1133">Transmembrane helix</keyword>
<keyword evidence="1" id="KW-0472">Membrane</keyword>
<evidence type="ECO:0000313" key="3">
    <source>
        <dbReference type="Proteomes" id="UP000051950"/>
    </source>
</evidence>
<evidence type="ECO:0000313" key="2">
    <source>
        <dbReference type="EMBL" id="KRT13534.1"/>
    </source>
</evidence>
<dbReference type="OrthoDB" id="582675at2"/>
<dbReference type="Proteomes" id="UP000051950">
    <property type="component" value="Unassembled WGS sequence"/>
</dbReference>
<gene>
    <name evidence="2" type="ORF">ASU31_24105</name>
</gene>
<evidence type="ECO:0008006" key="4">
    <source>
        <dbReference type="Google" id="ProtNLM"/>
    </source>
</evidence>
<proteinExistence type="predicted"/>
<dbReference type="RefSeq" id="WP_057934797.1">
    <property type="nucleotide sequence ID" value="NZ_LMZQ01000041.1"/>
</dbReference>
<keyword evidence="3" id="KW-1185">Reference proteome</keyword>
<accession>A0A0T5VI52</accession>
<dbReference type="STRING" id="687842.ASU31_24105"/>
<name>A0A0T5VI52_9SPHI</name>
<reference evidence="2 3" key="1">
    <citation type="submission" date="2015-11" db="EMBL/GenBank/DDBJ databases">
        <title>Sequence of Pedobacter ginsenosidimutans.</title>
        <authorList>
            <person name="Carson E."/>
            <person name="Keyser V."/>
            <person name="Newman J."/>
            <person name="Miller J."/>
        </authorList>
    </citation>
    <scope>NUCLEOTIDE SEQUENCE [LARGE SCALE GENOMIC DNA]</scope>
    <source>
        <strain evidence="2 3">KACC 14530</strain>
    </source>
</reference>
<evidence type="ECO:0000256" key="1">
    <source>
        <dbReference type="SAM" id="Phobius"/>
    </source>
</evidence>
<feature type="transmembrane region" description="Helical" evidence="1">
    <location>
        <begin position="12"/>
        <end position="31"/>
    </location>
</feature>
<comment type="caution">
    <text evidence="2">The sequence shown here is derived from an EMBL/GenBank/DDBJ whole genome shotgun (WGS) entry which is preliminary data.</text>
</comment>